<reference evidence="2 3" key="1">
    <citation type="submission" date="2014-06" db="EMBL/GenBank/DDBJ databases">
        <authorList>
            <person name="Swart Estienne"/>
        </authorList>
    </citation>
    <scope>NUCLEOTIDE SEQUENCE [LARGE SCALE GENOMIC DNA]</scope>
    <source>
        <strain evidence="2 3">130c</strain>
    </source>
</reference>
<dbReference type="AlphaFoldDB" id="A0A078AYA9"/>
<evidence type="ECO:0000256" key="1">
    <source>
        <dbReference type="SAM" id="MobiDB-lite"/>
    </source>
</evidence>
<organism evidence="2 3">
    <name type="scientific">Stylonychia lemnae</name>
    <name type="common">Ciliate</name>
    <dbReference type="NCBI Taxonomy" id="5949"/>
    <lineage>
        <taxon>Eukaryota</taxon>
        <taxon>Sar</taxon>
        <taxon>Alveolata</taxon>
        <taxon>Ciliophora</taxon>
        <taxon>Intramacronucleata</taxon>
        <taxon>Spirotrichea</taxon>
        <taxon>Stichotrichia</taxon>
        <taxon>Sporadotrichida</taxon>
        <taxon>Oxytrichidae</taxon>
        <taxon>Stylonychinae</taxon>
        <taxon>Stylonychia</taxon>
    </lineage>
</organism>
<feature type="region of interest" description="Disordered" evidence="1">
    <location>
        <begin position="393"/>
        <end position="445"/>
    </location>
</feature>
<accession>A0A078AYA9</accession>
<dbReference type="EMBL" id="CCKQ01015567">
    <property type="protein sequence ID" value="CDW87385.1"/>
    <property type="molecule type" value="Genomic_DNA"/>
</dbReference>
<keyword evidence="3" id="KW-1185">Reference proteome</keyword>
<dbReference type="Proteomes" id="UP000039865">
    <property type="component" value="Unassembled WGS sequence"/>
</dbReference>
<dbReference type="InParanoid" id="A0A078AYA9"/>
<protein>
    <submittedName>
        <fullName evidence="2">Uncharacterized protein</fullName>
    </submittedName>
</protein>
<gene>
    <name evidence="2" type="primary">Contig10192.g10884</name>
    <name evidence="2" type="ORF">STYLEM_16488</name>
</gene>
<feature type="compositionally biased region" description="Polar residues" evidence="1">
    <location>
        <begin position="410"/>
        <end position="423"/>
    </location>
</feature>
<evidence type="ECO:0000313" key="3">
    <source>
        <dbReference type="Proteomes" id="UP000039865"/>
    </source>
</evidence>
<feature type="compositionally biased region" description="Polar residues" evidence="1">
    <location>
        <begin position="393"/>
        <end position="403"/>
    </location>
</feature>
<sequence>MQQMQQLRMIQQDKERELVQKEKQIKWADSLENQIKIKKDIGGLEYMQGINQRLDIDEAQKLGDQQELVELDLTARLKQSISKENYSQNQHHHYRDQQLRQQLLQEEQQHLQNVDKALRKDQQFKEQEQFKYQQSVKELVEMKKVEKDKERDRSRREKEEYAQSCIENQKVHSKQQQQYMEYFQLQDMNQRQRQQQYQSTVLIPELTKLDQISQKEQKDQYMYQRKLDEKEMEKYNRRLSNQVSTTNTNKDLLSRKSNDHFLNQLTKQKELQDRLINERNQHIESALSIEQNKKLQNFYKLTLDQQKRMKDSAVEEYGQMTHQEKKFNKYDLEGYKNWDATLPPNTYRDGMVNMSNGLVPGLIHNNTIGSVPVKTQRNYDSALNQMTSKDQQFFTQRNLSNRNSYDRLPSRSSLGESPNGNMNQQRQHQQSRHQSKESQNRYSPSLLNQGAGAYLQAQQQIQQPPLKGQLLQGNLYGSSSVGTLISPKKELISITEYNTIVNPIANKEKNPIIQRMKLQHYMKNSYR</sequence>
<evidence type="ECO:0000313" key="2">
    <source>
        <dbReference type="EMBL" id="CDW87385.1"/>
    </source>
</evidence>
<name>A0A078AYA9_STYLE</name>
<proteinExistence type="predicted"/>